<evidence type="ECO:0000313" key="3">
    <source>
        <dbReference type="Proteomes" id="UP001165205"/>
    </source>
</evidence>
<protein>
    <submittedName>
        <fullName evidence="2">Unnamed protein product</fullName>
    </submittedName>
</protein>
<comment type="caution">
    <text evidence="2">The sequence shown here is derived from an EMBL/GenBank/DDBJ whole genome shotgun (WGS) entry which is preliminary data.</text>
</comment>
<evidence type="ECO:0000256" key="1">
    <source>
        <dbReference type="SAM" id="MobiDB-lite"/>
    </source>
</evidence>
<reference evidence="2" key="1">
    <citation type="submission" date="2023-04" db="EMBL/GenBank/DDBJ databases">
        <title>Aspergillus oryzae NBRC 4228.</title>
        <authorList>
            <person name="Ichikawa N."/>
            <person name="Sato H."/>
            <person name="Tonouchi N."/>
        </authorList>
    </citation>
    <scope>NUCLEOTIDE SEQUENCE</scope>
    <source>
        <strain evidence="2">NBRC 4228</strain>
    </source>
</reference>
<evidence type="ECO:0000313" key="2">
    <source>
        <dbReference type="EMBL" id="GMG31900.1"/>
    </source>
</evidence>
<accession>A0AAN4YM05</accession>
<name>A0AAN4YM05_ASPOZ</name>
<dbReference type="Proteomes" id="UP001165205">
    <property type="component" value="Unassembled WGS sequence"/>
</dbReference>
<feature type="region of interest" description="Disordered" evidence="1">
    <location>
        <begin position="69"/>
        <end position="102"/>
    </location>
</feature>
<dbReference type="AlphaFoldDB" id="A0AAN4YM05"/>
<organism evidence="2 3">
    <name type="scientific">Aspergillus oryzae</name>
    <name type="common">Yellow koji mold</name>
    <dbReference type="NCBI Taxonomy" id="5062"/>
    <lineage>
        <taxon>Eukaryota</taxon>
        <taxon>Fungi</taxon>
        <taxon>Dikarya</taxon>
        <taxon>Ascomycota</taxon>
        <taxon>Pezizomycotina</taxon>
        <taxon>Eurotiomycetes</taxon>
        <taxon>Eurotiomycetidae</taxon>
        <taxon>Eurotiales</taxon>
        <taxon>Aspergillaceae</taxon>
        <taxon>Aspergillus</taxon>
        <taxon>Aspergillus subgen. Circumdati</taxon>
    </lineage>
</organism>
<sequence length="146" mass="15882">MFTGQNSMLRHIPLEPIVISPLRYEFDHGDTKKNHRRRLSKVPLVLVLYLALELALVCLPQGNRHVKVQGEVKRGEDQNETSPADADEHAGEDDDYKPAAGDRDIDLVGARVGGMWAGHEAREVAAAGFGVGGPFVEADAEEDGKG</sequence>
<proteinExistence type="predicted"/>
<gene>
    <name evidence="2" type="ORF">Aory04_000770500</name>
</gene>
<dbReference type="EMBL" id="BSYA01000092">
    <property type="protein sequence ID" value="GMG31900.1"/>
    <property type="molecule type" value="Genomic_DNA"/>
</dbReference>